<evidence type="ECO:0000259" key="7">
    <source>
        <dbReference type="PROSITE" id="PS51779"/>
    </source>
</evidence>
<dbReference type="SUPFAM" id="SSF50965">
    <property type="entry name" value="Galactose oxidase, central domain"/>
    <property type="match status" value="1"/>
</dbReference>
<keyword evidence="2" id="KW-0934">Plastid</keyword>
<dbReference type="InterPro" id="IPR015202">
    <property type="entry name" value="GO-like_E_set"/>
</dbReference>
<accession>A0A835M0N4</accession>
<feature type="chain" id="PRO_5032711919" description="POTRA domain-containing protein" evidence="6">
    <location>
        <begin position="21"/>
        <end position="1193"/>
    </location>
</feature>
<dbReference type="InterPro" id="IPR037293">
    <property type="entry name" value="Gal_Oxidase_central_sf"/>
</dbReference>
<dbReference type="FunFam" id="3.10.20.310:FF:000014">
    <property type="entry name" value="Outer envelope protein 80, chloroplastic"/>
    <property type="match status" value="1"/>
</dbReference>
<dbReference type="Pfam" id="PF07250">
    <property type="entry name" value="Glyoxal_oxid_N"/>
    <property type="match status" value="1"/>
</dbReference>
<dbReference type="Gene3D" id="2.60.40.10">
    <property type="entry name" value="Immunoglobulins"/>
    <property type="match status" value="1"/>
</dbReference>
<dbReference type="InterPro" id="IPR013783">
    <property type="entry name" value="Ig-like_fold"/>
</dbReference>
<evidence type="ECO:0000256" key="3">
    <source>
        <dbReference type="ARBA" id="ARBA00023136"/>
    </source>
</evidence>
<organism evidence="8 9">
    <name type="scientific">Coptis chinensis</name>
    <dbReference type="NCBI Taxonomy" id="261450"/>
    <lineage>
        <taxon>Eukaryota</taxon>
        <taxon>Viridiplantae</taxon>
        <taxon>Streptophyta</taxon>
        <taxon>Embryophyta</taxon>
        <taxon>Tracheophyta</taxon>
        <taxon>Spermatophyta</taxon>
        <taxon>Magnoliopsida</taxon>
        <taxon>Ranunculales</taxon>
        <taxon>Ranunculaceae</taxon>
        <taxon>Coptidoideae</taxon>
        <taxon>Coptis</taxon>
    </lineage>
</organism>
<feature type="domain" description="POTRA" evidence="7">
    <location>
        <begin position="775"/>
        <end position="857"/>
    </location>
</feature>
<dbReference type="Gene3D" id="2.40.160.50">
    <property type="entry name" value="membrane protein fhac: a member of the omp85/tpsb transporter family"/>
    <property type="match status" value="1"/>
</dbReference>
<dbReference type="InterPro" id="IPR009880">
    <property type="entry name" value="Glyoxal_oxidase_N"/>
</dbReference>
<keyword evidence="3" id="KW-0472">Membrane</keyword>
<evidence type="ECO:0000256" key="4">
    <source>
        <dbReference type="ARBA" id="ARBA00024013"/>
    </source>
</evidence>
<evidence type="ECO:0000256" key="2">
    <source>
        <dbReference type="ARBA" id="ARBA00022805"/>
    </source>
</evidence>
<evidence type="ECO:0000313" key="8">
    <source>
        <dbReference type="EMBL" id="KAF9615263.1"/>
    </source>
</evidence>
<keyword evidence="9" id="KW-1185">Reference proteome</keyword>
<dbReference type="Pfam" id="PF01103">
    <property type="entry name" value="Omp85"/>
    <property type="match status" value="1"/>
</dbReference>
<evidence type="ECO:0000256" key="1">
    <source>
        <dbReference type="ARBA" id="ARBA00022729"/>
    </source>
</evidence>
<dbReference type="GO" id="GO:0009658">
    <property type="term" value="P:chloroplast organization"/>
    <property type="evidence" value="ECO:0007669"/>
    <property type="project" value="TreeGrafter"/>
</dbReference>
<keyword evidence="1 6" id="KW-0732">Signal</keyword>
<dbReference type="CDD" id="cd02851">
    <property type="entry name" value="E_set_GO_C"/>
    <property type="match status" value="1"/>
</dbReference>
<evidence type="ECO:0000313" key="9">
    <source>
        <dbReference type="Proteomes" id="UP000631114"/>
    </source>
</evidence>
<sequence length="1193" mass="130565">MANSFRALCLLFLFIGLTNAHVNIFNPFNPFTWRFRTGARTNAGPIGNFNPFGQHENKPITEPNPSEQTAPIQINDPLKEQDLPADSKVAPNDFETVYKGAWELVSANAGISAMHLIVLPNNKAVMFDSTVLGPSQLQLPKGNCRQLKDTVDCWAHSAEYDITTTAVRPLKVETDTWCSSGGLNVDGTLIQAGGWGDGGHAVRYLETCDTCDWKEYPKTLSDIRWYSTQQILPDGSFIVVGGRNMPNYEFIPAAGQNNHKAYALPLLVETTDNIPGSENNLYPHVHLSTDGNLFIFANYRSILFNPKTGKTIRKFPDLPGGARNYPGTGASAVLPIKLDTRKKGKHIPVEVVICGGAPKEAYKTAEAKLPLLPALQTCGRIKITDTNAKWKIETMPAPRVMADMLILPTGDLLMINGAKTGCSGWEFAENPYFSPVLYRPTKPKDQRFKELEPSTIPRMYHSTAGVLPEGKILVAGSSTNNGYKYSGVKYPTELRVEKFSPPYLDPLLAAYTPRIENNFKGKTLKYGNAFQLNVAVNGVGEVKNTDLKVHIYSPPFTTHGYSMNQRLLVLAKGAVSKARNGSFRVQVTTPENGAIAPPGYYMLFAVYRGLPSKANNQNESERVLISEVLIRNKDGEELERKDLEAEASMALKACRPNSALTVCEVQEDVHRIMARGYFCSCMPVAVDTRDGIRLVFQVEPNQDFQGLVCEGANVLPSKFLEDAFRDGHGKIVNIRRLNEVVHSIDGWYRERGLFGLVSDLEILSGGIIRLQVSEAEVNNITIRFLDKRTGEPTTGKTKPETILRQLTTKKGQVYSLLQGKRDVETVLTMGIMEDVSIIPQPAGDTGKVDLIMNVVERVSGGFSAGGGISSGITSGPLSGLVGSFAYSHRNVFGRNQKLNVSWERGQIDSIFRINYTDPWIEGDDKRTSRSIMVQNSRTPGTLVHGNQPDSSNVTIGRITAGIEFSRPIRPNWSGTAGIIYQRAGARDERGNPLRKDYYSSPLTASGNTHDDMLLAKLESVYTDSGDHGSSMLVFNMEQGLPVMAEWLSFNRVNARARKGVELGPARFLLSLSGGHVLGSFSPHEAFAIGGTNSVRGYEEGAVGSGRSYVVGSGEVSFPMFGPVEGALFADYGSDLGSGPMVPGDPAGARLKPGSGYGYGFGIRVDSPLGPLRLEYAFNDRHARRFHFGVGHRN</sequence>
<proteinExistence type="predicted"/>
<feature type="signal peptide" evidence="6">
    <location>
        <begin position="1"/>
        <end position="20"/>
    </location>
</feature>
<name>A0A835M0N4_9MAGN</name>
<dbReference type="PROSITE" id="PS51779">
    <property type="entry name" value="POTRA"/>
    <property type="match status" value="1"/>
</dbReference>
<feature type="region of interest" description="Disordered" evidence="5">
    <location>
        <begin position="52"/>
        <end position="71"/>
    </location>
</feature>
<dbReference type="PANTHER" id="PTHR12815:SF32">
    <property type="entry name" value="OUTER ENVELOPE PROTEIN 80, CHLOROPLASTIC"/>
    <property type="match status" value="1"/>
</dbReference>
<dbReference type="FunFam" id="3.10.20.310:FF:000013">
    <property type="entry name" value="Outer envelope protein 80 chloroplastic"/>
    <property type="match status" value="1"/>
</dbReference>
<dbReference type="EMBL" id="JADFTS010000003">
    <property type="protein sequence ID" value="KAF9615263.1"/>
    <property type="molecule type" value="Genomic_DNA"/>
</dbReference>
<dbReference type="Pfam" id="PF09118">
    <property type="entry name" value="GO-like_E_set"/>
    <property type="match status" value="1"/>
</dbReference>
<evidence type="ECO:0000256" key="6">
    <source>
        <dbReference type="SAM" id="SignalP"/>
    </source>
</evidence>
<dbReference type="AlphaFoldDB" id="A0A835M0N4"/>
<dbReference type="OrthoDB" id="2013615at2759"/>
<dbReference type="InterPro" id="IPR034746">
    <property type="entry name" value="POTRA"/>
</dbReference>
<protein>
    <recommendedName>
        <fullName evidence="7">POTRA domain-containing protein</fullName>
    </recommendedName>
</protein>
<dbReference type="GO" id="GO:0009707">
    <property type="term" value="C:chloroplast outer membrane"/>
    <property type="evidence" value="ECO:0007669"/>
    <property type="project" value="UniProtKB-SubCell"/>
</dbReference>
<comment type="subcellular location">
    <subcellularLocation>
        <location evidence="4">Plastid</location>
        <location evidence="4">Chloroplast outer membrane</location>
    </subcellularLocation>
</comment>
<comment type="caution">
    <text evidence="8">The sequence shown here is derived from an EMBL/GenBank/DDBJ whole genome shotgun (WGS) entry which is preliminary data.</text>
</comment>
<dbReference type="FunFam" id="2.40.160.50:FF:000006">
    <property type="entry name" value="Outer envelope protein 80, chloroplastic"/>
    <property type="match status" value="1"/>
</dbReference>
<dbReference type="InterPro" id="IPR000184">
    <property type="entry name" value="Bac_surfAg_D15"/>
</dbReference>
<dbReference type="Proteomes" id="UP000631114">
    <property type="component" value="Unassembled WGS sequence"/>
</dbReference>
<dbReference type="InterPro" id="IPR014756">
    <property type="entry name" value="Ig_E-set"/>
</dbReference>
<evidence type="ECO:0000256" key="5">
    <source>
        <dbReference type="SAM" id="MobiDB-lite"/>
    </source>
</evidence>
<reference evidence="8 9" key="1">
    <citation type="submission" date="2020-10" db="EMBL/GenBank/DDBJ databases">
        <title>The Coptis chinensis genome and diversification of protoberbering-type alkaloids.</title>
        <authorList>
            <person name="Wang B."/>
            <person name="Shu S."/>
            <person name="Song C."/>
            <person name="Liu Y."/>
        </authorList>
    </citation>
    <scope>NUCLEOTIDE SEQUENCE [LARGE SCALE GENOMIC DNA]</scope>
    <source>
        <strain evidence="8">HL-2020</strain>
        <tissue evidence="8">Leaf</tissue>
    </source>
</reference>
<dbReference type="InterPro" id="IPR039910">
    <property type="entry name" value="D15-like"/>
</dbReference>
<dbReference type="SUPFAM" id="SSF81296">
    <property type="entry name" value="E set domains"/>
    <property type="match status" value="1"/>
</dbReference>
<dbReference type="InterPro" id="IPR011043">
    <property type="entry name" value="Gal_Oxase/kelch_b-propeller"/>
</dbReference>
<dbReference type="Gene3D" id="3.10.20.310">
    <property type="entry name" value="membrane protein fhac"/>
    <property type="match status" value="3"/>
</dbReference>
<keyword evidence="2" id="KW-1002">Plastid outer membrane</keyword>
<gene>
    <name evidence="8" type="ORF">IFM89_022590</name>
</gene>
<dbReference type="Gene3D" id="2.130.10.80">
    <property type="entry name" value="Galactose oxidase/kelch, beta-propeller"/>
    <property type="match status" value="1"/>
</dbReference>
<dbReference type="GO" id="GO:0009793">
    <property type="term" value="P:embryo development ending in seed dormancy"/>
    <property type="evidence" value="ECO:0007669"/>
    <property type="project" value="TreeGrafter"/>
</dbReference>
<dbReference type="PANTHER" id="PTHR12815">
    <property type="entry name" value="SORTING AND ASSEMBLY MACHINERY SAMM50 PROTEIN FAMILY MEMBER"/>
    <property type="match status" value="1"/>
</dbReference>